<keyword evidence="4" id="KW-0472">Membrane</keyword>
<accession>A0ABR2MQN6</accession>
<evidence type="ECO:0000256" key="3">
    <source>
        <dbReference type="ARBA" id="ARBA00022729"/>
    </source>
</evidence>
<keyword evidence="6" id="KW-0325">Glycoprotein</keyword>
<dbReference type="SUPFAM" id="SSF49503">
    <property type="entry name" value="Cupredoxins"/>
    <property type="match status" value="1"/>
</dbReference>
<comment type="caution">
    <text evidence="12">The sequence shown here is derived from an EMBL/GenBank/DDBJ whole genome shotgun (WGS) entry which is preliminary data.</text>
</comment>
<keyword evidence="3" id="KW-0732">Signal</keyword>
<feature type="region of interest" description="Disordered" evidence="10">
    <location>
        <begin position="115"/>
        <end position="186"/>
    </location>
</feature>
<feature type="compositionally biased region" description="Low complexity" evidence="10">
    <location>
        <begin position="160"/>
        <end position="175"/>
    </location>
</feature>
<dbReference type="EMBL" id="JBBWWR010000005">
    <property type="protein sequence ID" value="KAK8966512.1"/>
    <property type="molecule type" value="Genomic_DNA"/>
</dbReference>
<keyword evidence="5" id="KW-1015">Disulfide bond</keyword>
<sequence length="203" mass="20949">MAVTGATQFRVGGSMGWAVPADLNARSYNQWAEKNRFRIGDSLCELFVYPPYEDSVLQVDEKAYANCNTSSYIAKFADGNTVFFFNASGAFNFISGVEPNCIRNESLIVVVMAERSTPPPSPPSSPPSPPPVSSGEVPPPSSPPASSVEAPPSPPPPPTSSVEVPAPSSAPGGEASPPPPPNGASVKVAGSVGAAIGMLMFVL</sequence>
<dbReference type="CDD" id="cd11019">
    <property type="entry name" value="OsENODL1_like"/>
    <property type="match status" value="1"/>
</dbReference>
<dbReference type="Proteomes" id="UP001412067">
    <property type="component" value="Unassembled WGS sequence"/>
</dbReference>
<evidence type="ECO:0000256" key="4">
    <source>
        <dbReference type="ARBA" id="ARBA00023136"/>
    </source>
</evidence>
<gene>
    <name evidence="12" type="primary">ENODL1</name>
    <name evidence="12" type="ORF">KSP40_PGU008139</name>
</gene>
<evidence type="ECO:0000256" key="6">
    <source>
        <dbReference type="ARBA" id="ARBA00023180"/>
    </source>
</evidence>
<reference evidence="12 13" key="1">
    <citation type="journal article" date="2022" name="Nat. Plants">
        <title>Genomes of leafy and leafless Platanthera orchids illuminate the evolution of mycoheterotrophy.</title>
        <authorList>
            <person name="Li M.H."/>
            <person name="Liu K.W."/>
            <person name="Li Z."/>
            <person name="Lu H.C."/>
            <person name="Ye Q.L."/>
            <person name="Zhang D."/>
            <person name="Wang J.Y."/>
            <person name="Li Y.F."/>
            <person name="Zhong Z.M."/>
            <person name="Liu X."/>
            <person name="Yu X."/>
            <person name="Liu D.K."/>
            <person name="Tu X.D."/>
            <person name="Liu B."/>
            <person name="Hao Y."/>
            <person name="Liao X.Y."/>
            <person name="Jiang Y.T."/>
            <person name="Sun W.H."/>
            <person name="Chen J."/>
            <person name="Chen Y.Q."/>
            <person name="Ai Y."/>
            <person name="Zhai J.W."/>
            <person name="Wu S.S."/>
            <person name="Zhou Z."/>
            <person name="Hsiao Y.Y."/>
            <person name="Wu W.L."/>
            <person name="Chen Y.Y."/>
            <person name="Lin Y.F."/>
            <person name="Hsu J.L."/>
            <person name="Li C.Y."/>
            <person name="Wang Z.W."/>
            <person name="Zhao X."/>
            <person name="Zhong W.Y."/>
            <person name="Ma X.K."/>
            <person name="Ma L."/>
            <person name="Huang J."/>
            <person name="Chen G.Z."/>
            <person name="Huang M.Z."/>
            <person name="Huang L."/>
            <person name="Peng D.H."/>
            <person name="Luo Y.B."/>
            <person name="Zou S.Q."/>
            <person name="Chen S.P."/>
            <person name="Lan S."/>
            <person name="Tsai W.C."/>
            <person name="Van de Peer Y."/>
            <person name="Liu Z.J."/>
        </authorList>
    </citation>
    <scope>NUCLEOTIDE SEQUENCE [LARGE SCALE GENOMIC DNA]</scope>
    <source>
        <strain evidence="12">Lor288</strain>
    </source>
</reference>
<proteinExistence type="inferred from homology"/>
<evidence type="ECO:0000313" key="12">
    <source>
        <dbReference type="EMBL" id="KAK8966512.1"/>
    </source>
</evidence>
<comment type="subcellular location">
    <subcellularLocation>
        <location evidence="9">Endomembrane system</location>
        <topology evidence="9">Lipid-anchor</topology>
    </subcellularLocation>
    <subcellularLocation>
        <location evidence="1">Membrane</location>
        <topology evidence="1">Lipid-anchor</topology>
        <topology evidence="1">GPI-anchor</topology>
    </subcellularLocation>
</comment>
<evidence type="ECO:0000256" key="8">
    <source>
        <dbReference type="ARBA" id="ARBA00035011"/>
    </source>
</evidence>
<dbReference type="InterPro" id="IPR041846">
    <property type="entry name" value="ENL_dom"/>
</dbReference>
<evidence type="ECO:0000259" key="11">
    <source>
        <dbReference type="PROSITE" id="PS51485"/>
    </source>
</evidence>
<evidence type="ECO:0000256" key="10">
    <source>
        <dbReference type="SAM" id="MobiDB-lite"/>
    </source>
</evidence>
<keyword evidence="13" id="KW-1185">Reference proteome</keyword>
<organism evidence="12 13">
    <name type="scientific">Platanthera guangdongensis</name>
    <dbReference type="NCBI Taxonomy" id="2320717"/>
    <lineage>
        <taxon>Eukaryota</taxon>
        <taxon>Viridiplantae</taxon>
        <taxon>Streptophyta</taxon>
        <taxon>Embryophyta</taxon>
        <taxon>Tracheophyta</taxon>
        <taxon>Spermatophyta</taxon>
        <taxon>Magnoliopsida</taxon>
        <taxon>Liliopsida</taxon>
        <taxon>Asparagales</taxon>
        <taxon>Orchidaceae</taxon>
        <taxon>Orchidoideae</taxon>
        <taxon>Orchideae</taxon>
        <taxon>Orchidinae</taxon>
        <taxon>Platanthera</taxon>
    </lineage>
</organism>
<protein>
    <submittedName>
        <fullName evidence="12">Early nodulin-like protein 1</fullName>
    </submittedName>
</protein>
<dbReference type="PANTHER" id="PTHR33021:SF253">
    <property type="entry name" value="EARLY NODULIN-LIKE PROTEIN 9"/>
    <property type="match status" value="1"/>
</dbReference>
<evidence type="ECO:0000256" key="7">
    <source>
        <dbReference type="ARBA" id="ARBA00023288"/>
    </source>
</evidence>
<evidence type="ECO:0000313" key="13">
    <source>
        <dbReference type="Proteomes" id="UP001412067"/>
    </source>
</evidence>
<keyword evidence="2" id="KW-0336">GPI-anchor</keyword>
<feature type="domain" description="Phytocyanin" evidence="11">
    <location>
        <begin position="7"/>
        <end position="113"/>
    </location>
</feature>
<dbReference type="InterPro" id="IPR003245">
    <property type="entry name" value="Phytocyanin_dom"/>
</dbReference>
<keyword evidence="7" id="KW-0449">Lipoprotein</keyword>
<dbReference type="PROSITE" id="PS51485">
    <property type="entry name" value="PHYTOCYANIN"/>
    <property type="match status" value="1"/>
</dbReference>
<dbReference type="InterPro" id="IPR039391">
    <property type="entry name" value="Phytocyanin-like"/>
</dbReference>
<evidence type="ECO:0000256" key="1">
    <source>
        <dbReference type="ARBA" id="ARBA00004589"/>
    </source>
</evidence>
<comment type="similarity">
    <text evidence="8">Belongs to the early nodulin-like (ENODL) family.</text>
</comment>
<evidence type="ECO:0000256" key="2">
    <source>
        <dbReference type="ARBA" id="ARBA00022622"/>
    </source>
</evidence>
<name>A0ABR2MQN6_9ASPA</name>
<dbReference type="Gene3D" id="2.60.40.420">
    <property type="entry name" value="Cupredoxins - blue copper proteins"/>
    <property type="match status" value="1"/>
</dbReference>
<dbReference type="InterPro" id="IPR008972">
    <property type="entry name" value="Cupredoxin"/>
</dbReference>
<evidence type="ECO:0000256" key="5">
    <source>
        <dbReference type="ARBA" id="ARBA00023157"/>
    </source>
</evidence>
<evidence type="ECO:0000256" key="9">
    <source>
        <dbReference type="ARBA" id="ARBA00037868"/>
    </source>
</evidence>
<dbReference type="PANTHER" id="PTHR33021">
    <property type="entry name" value="BLUE COPPER PROTEIN"/>
    <property type="match status" value="1"/>
</dbReference>
<dbReference type="Pfam" id="PF02298">
    <property type="entry name" value="Cu_bind_like"/>
    <property type="match status" value="1"/>
</dbReference>
<feature type="compositionally biased region" description="Pro residues" evidence="10">
    <location>
        <begin position="117"/>
        <end position="143"/>
    </location>
</feature>